<protein>
    <submittedName>
        <fullName evidence="1">Uncharacterized protein</fullName>
    </submittedName>
</protein>
<reference evidence="1 2" key="1">
    <citation type="submission" date="2024-05" db="EMBL/GenBank/DDBJ databases">
        <authorList>
            <person name="Duchaud E."/>
        </authorList>
    </citation>
    <scope>NUCLEOTIDE SEQUENCE [LARGE SCALE GENOMIC DNA]</scope>
    <source>
        <strain evidence="1">Ena-SAMPLE-TAB-13-05-2024-13:56:06:370-140305</strain>
    </source>
</reference>
<dbReference type="Proteomes" id="UP001497602">
    <property type="component" value="Unassembled WGS sequence"/>
</dbReference>
<organism evidence="1 2">
    <name type="scientific">Tenacibaculum vairaonense</name>
    <dbReference type="NCBI Taxonomy" id="3137860"/>
    <lineage>
        <taxon>Bacteria</taxon>
        <taxon>Pseudomonadati</taxon>
        <taxon>Bacteroidota</taxon>
        <taxon>Flavobacteriia</taxon>
        <taxon>Flavobacteriales</taxon>
        <taxon>Flavobacteriaceae</taxon>
        <taxon>Tenacibaculum</taxon>
    </lineage>
</organism>
<keyword evidence="2" id="KW-1185">Reference proteome</keyword>
<sequence length="43" mass="5159">MQKKYLYKIGLYNTVQENFSEKKVCTVVYNKKTKTEIHCTKNN</sequence>
<proteinExistence type="predicted"/>
<evidence type="ECO:0000313" key="2">
    <source>
        <dbReference type="Proteomes" id="UP001497602"/>
    </source>
</evidence>
<evidence type="ECO:0000313" key="1">
    <source>
        <dbReference type="EMBL" id="CAL2107810.1"/>
    </source>
</evidence>
<comment type="caution">
    <text evidence="1">The sequence shown here is derived from an EMBL/GenBank/DDBJ whole genome shotgun (WGS) entry which is preliminary data.</text>
</comment>
<dbReference type="EMBL" id="CAXJRC010000042">
    <property type="protein sequence ID" value="CAL2107810.1"/>
    <property type="molecule type" value="Genomic_DNA"/>
</dbReference>
<accession>A0ABP1FBU1</accession>
<gene>
    <name evidence="1" type="ORF">T190115A13A_50052</name>
</gene>
<name>A0ABP1FBU1_9FLAO</name>